<dbReference type="RefSeq" id="WP_091092939.1">
    <property type="nucleotide sequence ID" value="NZ_FOHX01000022.1"/>
</dbReference>
<reference evidence="2 3" key="1">
    <citation type="submission" date="2016-10" db="EMBL/GenBank/DDBJ databases">
        <authorList>
            <person name="de Groot N.N."/>
        </authorList>
    </citation>
    <scope>NUCLEOTIDE SEQUENCE [LARGE SCALE GENOMIC DNA]</scope>
    <source>
        <strain evidence="2 3">CGMCC 4.5598</strain>
    </source>
</reference>
<evidence type="ECO:0000313" key="3">
    <source>
        <dbReference type="Proteomes" id="UP000199361"/>
    </source>
</evidence>
<evidence type="ECO:0000256" key="1">
    <source>
        <dbReference type="SAM" id="Phobius"/>
    </source>
</evidence>
<accession>A0A1I0LPX6</accession>
<keyword evidence="1" id="KW-0472">Membrane</keyword>
<dbReference type="EMBL" id="FOHX01000022">
    <property type="protein sequence ID" value="SEU43795.1"/>
    <property type="molecule type" value="Genomic_DNA"/>
</dbReference>
<name>A0A1I0LPX6_9ACTN</name>
<feature type="transmembrane region" description="Helical" evidence="1">
    <location>
        <begin position="125"/>
        <end position="142"/>
    </location>
</feature>
<gene>
    <name evidence="2" type="ORF">SAMN05421811_12250</name>
</gene>
<dbReference type="AlphaFoldDB" id="A0A1I0LPX6"/>
<keyword evidence="1" id="KW-1133">Transmembrane helix</keyword>
<feature type="transmembrane region" description="Helical" evidence="1">
    <location>
        <begin position="55"/>
        <end position="73"/>
    </location>
</feature>
<keyword evidence="3" id="KW-1185">Reference proteome</keyword>
<feature type="transmembrane region" description="Helical" evidence="1">
    <location>
        <begin position="173"/>
        <end position="191"/>
    </location>
</feature>
<feature type="transmembrane region" description="Helical" evidence="1">
    <location>
        <begin position="94"/>
        <end position="113"/>
    </location>
</feature>
<dbReference type="STRING" id="568860.SAMN05421811_12250"/>
<protein>
    <submittedName>
        <fullName evidence="2">Uncharacterized protein</fullName>
    </submittedName>
</protein>
<proteinExistence type="predicted"/>
<evidence type="ECO:0000313" key="2">
    <source>
        <dbReference type="EMBL" id="SEU43795.1"/>
    </source>
</evidence>
<organism evidence="2 3">
    <name type="scientific">Nonomuraea wenchangensis</name>
    <dbReference type="NCBI Taxonomy" id="568860"/>
    <lineage>
        <taxon>Bacteria</taxon>
        <taxon>Bacillati</taxon>
        <taxon>Actinomycetota</taxon>
        <taxon>Actinomycetes</taxon>
        <taxon>Streptosporangiales</taxon>
        <taxon>Streptosporangiaceae</taxon>
        <taxon>Nonomuraea</taxon>
    </lineage>
</organism>
<feature type="transmembrane region" description="Helical" evidence="1">
    <location>
        <begin position="26"/>
        <end position="43"/>
    </location>
</feature>
<keyword evidence="1" id="KW-0812">Transmembrane</keyword>
<sequence>MNATALTAPVPATAVPAANKADNRSAYISFAAAFILGHGSAALSKGADPVLSLPAWAPLTLLGAGIVTGLVLTMRAGARAKRGADQSELLAEKLVGTSWATGFIALALAITGVSTAFDLPELQDVLWPAGSALVVGLINLAEGAVRRNTLHYGLGTWLALIASASLFLDTPGVYSVLAIAGGAGYVVAAILERRRLAA</sequence>
<dbReference type="OrthoDB" id="4546675at2"/>
<feature type="transmembrane region" description="Helical" evidence="1">
    <location>
        <begin position="149"/>
        <end position="167"/>
    </location>
</feature>
<dbReference type="Proteomes" id="UP000199361">
    <property type="component" value="Unassembled WGS sequence"/>
</dbReference>